<evidence type="ECO:0000256" key="1">
    <source>
        <dbReference type="ARBA" id="ARBA00007362"/>
    </source>
</evidence>
<dbReference type="KEGG" id="cpf:CPF_0235"/>
<dbReference type="STRING" id="195103.CPF_0235"/>
<feature type="transmembrane region" description="Helical" evidence="2">
    <location>
        <begin position="93"/>
        <end position="109"/>
    </location>
</feature>
<feature type="domain" description="EamA" evidence="3">
    <location>
        <begin position="30"/>
        <end position="109"/>
    </location>
</feature>
<sequence length="110" mass="12316">MNNIYLVFPIMTFFGALGGFFFKKGAENVDNFLSLIFNFKIYIGGFFYVTAAILNIFVLKYLPYSIVLPLTAMTYIWTMILAKIALGEKITSNKIIGTILIILGSLLIAI</sequence>
<accession>A0A0H2YRM9</accession>
<keyword evidence="5" id="KW-1185">Reference proteome</keyword>
<dbReference type="GO" id="GO:0016020">
    <property type="term" value="C:membrane"/>
    <property type="evidence" value="ECO:0007669"/>
    <property type="project" value="InterPro"/>
</dbReference>
<dbReference type="GeneID" id="93000464"/>
<protein>
    <submittedName>
        <fullName evidence="4">Membrane protein</fullName>
    </submittedName>
</protein>
<dbReference type="eggNOG" id="ENOG5032Z8K">
    <property type="taxonomic scope" value="Bacteria"/>
</dbReference>
<feature type="transmembrane region" description="Helical" evidence="2">
    <location>
        <begin position="35"/>
        <end position="58"/>
    </location>
</feature>
<comment type="similarity">
    <text evidence="1">Belongs to the EamA transporter family.</text>
</comment>
<evidence type="ECO:0000256" key="2">
    <source>
        <dbReference type="SAM" id="Phobius"/>
    </source>
</evidence>
<dbReference type="EMBL" id="CP000246">
    <property type="protein sequence ID" value="ABG83594.1"/>
    <property type="molecule type" value="Genomic_DNA"/>
</dbReference>
<dbReference type="InterPro" id="IPR037185">
    <property type="entry name" value="EmrE-like"/>
</dbReference>
<proteinExistence type="inferred from homology"/>
<feature type="transmembrane region" description="Helical" evidence="2">
    <location>
        <begin position="6"/>
        <end position="23"/>
    </location>
</feature>
<dbReference type="Proteomes" id="UP000001823">
    <property type="component" value="Chromosome"/>
</dbReference>
<dbReference type="PaxDb" id="195103-CPF_0235"/>
<dbReference type="Pfam" id="PF00892">
    <property type="entry name" value="EamA"/>
    <property type="match status" value="1"/>
</dbReference>
<dbReference type="SUPFAM" id="SSF103481">
    <property type="entry name" value="Multidrug resistance efflux transporter EmrE"/>
    <property type="match status" value="1"/>
</dbReference>
<dbReference type="AlphaFoldDB" id="A0A0H2YRM9"/>
<keyword evidence="2" id="KW-0812">Transmembrane</keyword>
<keyword evidence="2" id="KW-0472">Membrane</keyword>
<keyword evidence="2" id="KW-1133">Transmembrane helix</keyword>
<reference evidence="4 5" key="1">
    <citation type="journal article" date="2006" name="Genome Res.">
        <title>Skewed genomic variability in strains of the toxigenic bacterial pathogen, Clostridium perfringens.</title>
        <authorList>
            <person name="Myers G.S."/>
            <person name="Rasko D.A."/>
            <person name="Cheung J.K."/>
            <person name="Ravel J."/>
            <person name="Seshadri R."/>
            <person name="Deboy R.T."/>
            <person name="Ren Q."/>
            <person name="Varga J."/>
            <person name="Awad M.M."/>
            <person name="Brinkac L.M."/>
            <person name="Daugherty S.C."/>
            <person name="Haft D.H."/>
            <person name="Dodson R.J."/>
            <person name="Madupu R."/>
            <person name="Nelson W.C."/>
            <person name="Rosovitz M.J."/>
            <person name="Sullivan S.A."/>
            <person name="Khouri H."/>
            <person name="Dimitrov G.I."/>
            <person name="Watkins K.L."/>
            <person name="Mulligan S."/>
            <person name="Benton J."/>
            <person name="Radune D."/>
            <person name="Fisher D.J."/>
            <person name="Atkins H.S."/>
            <person name="Hiscox T."/>
            <person name="Jost B.H."/>
            <person name="Billington S.J."/>
            <person name="Songer J.G."/>
            <person name="McClane B.A."/>
            <person name="Titball R.W."/>
            <person name="Rood J.I."/>
            <person name="Melville S.B."/>
            <person name="Paulsen I.T."/>
        </authorList>
    </citation>
    <scope>NUCLEOTIDE SEQUENCE [LARGE SCALE GENOMIC DNA]</scope>
    <source>
        <strain evidence="5">ATCC 13124 / DSM 756 / JCM 1290 / NCIMB 6125 / NCTC 8237 / S 107 / Type A</strain>
    </source>
</reference>
<dbReference type="RefSeq" id="WP_003458293.1">
    <property type="nucleotide sequence ID" value="NC_008261.1"/>
</dbReference>
<name>A0A0H2YRM9_CLOP1</name>
<gene>
    <name evidence="4" type="ordered locus">CPF_0235</name>
</gene>
<dbReference type="HOGENOM" id="CLU_131462_6_1_9"/>
<feature type="transmembrane region" description="Helical" evidence="2">
    <location>
        <begin position="64"/>
        <end position="86"/>
    </location>
</feature>
<evidence type="ECO:0000313" key="5">
    <source>
        <dbReference type="Proteomes" id="UP000001823"/>
    </source>
</evidence>
<dbReference type="InterPro" id="IPR000620">
    <property type="entry name" value="EamA_dom"/>
</dbReference>
<organism evidence="4 5">
    <name type="scientific">Clostridium perfringens (strain ATCC 13124 / DSM 756 / JCM 1290 / NCIMB 6125 / NCTC 8237 / Type A)</name>
    <dbReference type="NCBI Taxonomy" id="195103"/>
    <lineage>
        <taxon>Bacteria</taxon>
        <taxon>Bacillati</taxon>
        <taxon>Bacillota</taxon>
        <taxon>Clostridia</taxon>
        <taxon>Eubacteriales</taxon>
        <taxon>Clostridiaceae</taxon>
        <taxon>Clostridium</taxon>
    </lineage>
</organism>
<evidence type="ECO:0000259" key="3">
    <source>
        <dbReference type="Pfam" id="PF00892"/>
    </source>
</evidence>
<dbReference type="Gene3D" id="1.10.3730.20">
    <property type="match status" value="1"/>
</dbReference>
<evidence type="ECO:0000313" key="4">
    <source>
        <dbReference type="EMBL" id="ABG83594.1"/>
    </source>
</evidence>